<evidence type="ECO:0000313" key="2">
    <source>
        <dbReference type="Proteomes" id="UP000218113"/>
    </source>
</evidence>
<organism evidence="1 2">
    <name type="scientific">SAR324 cluster bacterium</name>
    <dbReference type="NCBI Taxonomy" id="2024889"/>
    <lineage>
        <taxon>Bacteria</taxon>
        <taxon>Deltaproteobacteria</taxon>
        <taxon>SAR324 cluster</taxon>
    </lineage>
</organism>
<accession>A0A2A4TC58</accession>
<sequence length="227" mass="25916">MKTKIIKTTLTVLLAIVATGCASRDYRISVEEIENIQIPSLKEEKVLHAATANAFRTNATDIFIGDSEESFWLLFQTISDKTLKSGNNYFAIYKPRYLSNIDGVQLHTMDKVKSLCVDKQSRSMIDKLVVFDWGSLNELYCNSINSNSGFAEFVMFKNKPEGLEVYDAKKVLTYLDDSGNFADELTYEEDGSDVTRSDKVSVYSQWYEEQRDFWPNEGDNIPFPDNK</sequence>
<reference evidence="2" key="1">
    <citation type="submission" date="2017-08" db="EMBL/GenBank/DDBJ databases">
        <title>A dynamic microbial community with high functional redundancy inhabits the cold, oxic subseafloor aquifer.</title>
        <authorList>
            <person name="Tully B.J."/>
            <person name="Wheat C.G."/>
            <person name="Glazer B.T."/>
            <person name="Huber J.A."/>
        </authorList>
    </citation>
    <scope>NUCLEOTIDE SEQUENCE [LARGE SCALE GENOMIC DNA]</scope>
</reference>
<evidence type="ECO:0000313" key="1">
    <source>
        <dbReference type="EMBL" id="PCI30899.1"/>
    </source>
</evidence>
<dbReference type="AlphaFoldDB" id="A0A2A4TC58"/>
<dbReference type="PROSITE" id="PS51257">
    <property type="entry name" value="PROKAR_LIPOPROTEIN"/>
    <property type="match status" value="1"/>
</dbReference>
<comment type="caution">
    <text evidence="1">The sequence shown here is derived from an EMBL/GenBank/DDBJ whole genome shotgun (WGS) entry which is preliminary data.</text>
</comment>
<protein>
    <recommendedName>
        <fullName evidence="3">Lipoprotein</fullName>
    </recommendedName>
</protein>
<proteinExistence type="predicted"/>
<dbReference type="Proteomes" id="UP000218113">
    <property type="component" value="Unassembled WGS sequence"/>
</dbReference>
<name>A0A2A4TC58_9DELT</name>
<gene>
    <name evidence="1" type="ORF">COB67_00145</name>
</gene>
<evidence type="ECO:0008006" key="3">
    <source>
        <dbReference type="Google" id="ProtNLM"/>
    </source>
</evidence>
<dbReference type="EMBL" id="NVSR01000001">
    <property type="protein sequence ID" value="PCI30899.1"/>
    <property type="molecule type" value="Genomic_DNA"/>
</dbReference>